<accession>A0A813BM61</accession>
<comment type="caution">
    <text evidence="2">The sequence shown here is derived from an EMBL/GenBank/DDBJ whole genome shotgun (WGS) entry which is preliminary data.</text>
</comment>
<proteinExistence type="predicted"/>
<dbReference type="EMBL" id="CAJNJA010072629">
    <property type="protein sequence ID" value="CAE7907446.1"/>
    <property type="molecule type" value="Genomic_DNA"/>
</dbReference>
<evidence type="ECO:0000313" key="3">
    <source>
        <dbReference type="Proteomes" id="UP000601435"/>
    </source>
</evidence>
<dbReference type="AlphaFoldDB" id="A0A813BM61"/>
<feature type="region of interest" description="Disordered" evidence="1">
    <location>
        <begin position="342"/>
        <end position="391"/>
    </location>
</feature>
<name>A0A813BM61_9DINO</name>
<evidence type="ECO:0000313" key="2">
    <source>
        <dbReference type="EMBL" id="CAE7907446.1"/>
    </source>
</evidence>
<reference evidence="2" key="1">
    <citation type="submission" date="2021-02" db="EMBL/GenBank/DDBJ databases">
        <authorList>
            <person name="Dougan E. K."/>
            <person name="Rhodes N."/>
            <person name="Thang M."/>
            <person name="Chan C."/>
        </authorList>
    </citation>
    <scope>NUCLEOTIDE SEQUENCE</scope>
</reference>
<feature type="non-terminal residue" evidence="2">
    <location>
        <position position="1"/>
    </location>
</feature>
<keyword evidence="3" id="KW-1185">Reference proteome</keyword>
<dbReference type="OrthoDB" id="443352at2759"/>
<gene>
    <name evidence="2" type="ORF">SNEC2469_LOCUS30783</name>
</gene>
<feature type="region of interest" description="Disordered" evidence="1">
    <location>
        <begin position="109"/>
        <end position="169"/>
    </location>
</feature>
<evidence type="ECO:0000256" key="1">
    <source>
        <dbReference type="SAM" id="MobiDB-lite"/>
    </source>
</evidence>
<dbReference type="Proteomes" id="UP000601435">
    <property type="component" value="Unassembled WGS sequence"/>
</dbReference>
<feature type="compositionally biased region" description="Pro residues" evidence="1">
    <location>
        <begin position="378"/>
        <end position="391"/>
    </location>
</feature>
<sequence>EYCLLCGKGATAGHLATENHSKAMASWERRGRPQLIISPERFSDNERLQMCLQGYLLKFSDEQIRVVQERVLQTEWYQSQGKYQGPVPLESEIVPGESSAAPSKSLTTGAGIWTAEPPPIKGKTASSGTPVAKEKATSSGTPVVKEKATSSGTPVAKEKATSSATPVAKEKITAQRATLGSVGTTGSEQFTASSEQLGRFGRTVGTLGRKTIVDSPASYPSEGFGVNGTGDATESGGIFTENGIFSESSGIFSKGSVFTEGGGTEGGGTSSASTPIISAAYPYGATTSTGGGPLPVGANELCGCPAQGNSIQPMGGELSRARDDGTYYPARAGALDASPAKLDSHLAPSAPSEGATGAISSARCHATGNSSTARSPSPSTPPAVPGPMPMP</sequence>
<organism evidence="2 3">
    <name type="scientific">Symbiodinium necroappetens</name>
    <dbReference type="NCBI Taxonomy" id="1628268"/>
    <lineage>
        <taxon>Eukaryota</taxon>
        <taxon>Sar</taxon>
        <taxon>Alveolata</taxon>
        <taxon>Dinophyceae</taxon>
        <taxon>Suessiales</taxon>
        <taxon>Symbiodiniaceae</taxon>
        <taxon>Symbiodinium</taxon>
    </lineage>
</organism>
<protein>
    <submittedName>
        <fullName evidence="2">Uncharacterized protein</fullName>
    </submittedName>
</protein>